<feature type="compositionally biased region" description="Basic residues" evidence="2">
    <location>
        <begin position="1896"/>
        <end position="1906"/>
    </location>
</feature>
<feature type="compositionally biased region" description="Basic and acidic residues" evidence="2">
    <location>
        <begin position="2038"/>
        <end position="2055"/>
    </location>
</feature>
<feature type="compositionally biased region" description="Polar residues" evidence="2">
    <location>
        <begin position="345"/>
        <end position="358"/>
    </location>
</feature>
<feature type="compositionally biased region" description="Basic and acidic residues" evidence="2">
    <location>
        <begin position="440"/>
        <end position="455"/>
    </location>
</feature>
<feature type="region of interest" description="Disordered" evidence="2">
    <location>
        <begin position="3425"/>
        <end position="3446"/>
    </location>
</feature>
<feature type="region of interest" description="Disordered" evidence="2">
    <location>
        <begin position="2572"/>
        <end position="2606"/>
    </location>
</feature>
<evidence type="ECO:0000256" key="2">
    <source>
        <dbReference type="SAM" id="MobiDB-lite"/>
    </source>
</evidence>
<feature type="compositionally biased region" description="Acidic residues" evidence="2">
    <location>
        <begin position="2572"/>
        <end position="2591"/>
    </location>
</feature>
<feature type="compositionally biased region" description="Acidic residues" evidence="2">
    <location>
        <begin position="2286"/>
        <end position="2305"/>
    </location>
</feature>
<feature type="region of interest" description="Disordered" evidence="2">
    <location>
        <begin position="440"/>
        <end position="459"/>
    </location>
</feature>
<organism evidence="3 4">
    <name type="scientific">Halocaridina rubra</name>
    <name type="common">Hawaiian red shrimp</name>
    <dbReference type="NCBI Taxonomy" id="373956"/>
    <lineage>
        <taxon>Eukaryota</taxon>
        <taxon>Metazoa</taxon>
        <taxon>Ecdysozoa</taxon>
        <taxon>Arthropoda</taxon>
        <taxon>Crustacea</taxon>
        <taxon>Multicrustacea</taxon>
        <taxon>Malacostraca</taxon>
        <taxon>Eumalacostraca</taxon>
        <taxon>Eucarida</taxon>
        <taxon>Decapoda</taxon>
        <taxon>Pleocyemata</taxon>
        <taxon>Caridea</taxon>
        <taxon>Atyoidea</taxon>
        <taxon>Atyidae</taxon>
        <taxon>Halocaridina</taxon>
    </lineage>
</organism>
<dbReference type="EMBL" id="JAXCGZ010009602">
    <property type="protein sequence ID" value="KAK7076613.1"/>
    <property type="molecule type" value="Genomic_DNA"/>
</dbReference>
<feature type="compositionally biased region" description="Acidic residues" evidence="2">
    <location>
        <begin position="2324"/>
        <end position="2334"/>
    </location>
</feature>
<feature type="region of interest" description="Disordered" evidence="2">
    <location>
        <begin position="1847"/>
        <end position="1914"/>
    </location>
</feature>
<sequence length="3590" mass="398949">MQPHGTNWSAVQQNDEENQWEVSLTHPMENQIKQATAVEDFTVIGRTEERGCSPITVLEGRNAEGDYAALRPLSRSGAHTITTTTSWGAPVSTTTNIMLDDRKSDHCVELTLHSESRFTLHAPGEMCKEVQIPNMQQEHLDCVYKDEREVFRNHHADKISLLGRSALLESVHDSIAYTSNQDGLECNLGESYLGEGVHSREKRTSSPSDVHDAQILMEVSAFCTDKKIPSNMDNDSSADPSCREVSFTNTEHSFNNNTVDETEIERVAGAPLASSIVHDKSQKLIGNPIDMSLSAEFEEYQATSPSNREVGTVCDNSVVLSEECTYMASEIVAPSAHRPTTLMITSNSNESTDNTDCTVNDPAKIGRENDVTQDPSQELSKEKSEIVKLQTGNEAGHLTTGSDQTAYCGEGAIPRPERPSRPIPRTTTLVKVKVEKRLVGSHGQSREKSGHDHLPTPHIPSVEEEVRGLMQEVKEATSQIKQEVKELRQTDTPTPDTPTPLREFREFLNREEEQEQERLPTIKEMCRESEEDASVIAGGEILHGNEHLQQDLSSSLLKRITPVSISQRDIPESKLLDSGYSMLEGCYLVGTDLNVNKFIPSCSESIPEGSLSEPNIKSDLESPLIDSSDASHVDSVGPTTLLVSAKQSKSKFKSLMKKVYHLTSSKGLSKQEDRESSAQGLKPSCKDVSEISVYEQEIENWGTNVAGKRDVREDFILADSVKGNNFNSSANTMENREMEKKFLRGSSNSIVKAPVRSFNIFGNNNIDQEGVMQAHVCVVDELEKRPQYPPECEVALRFGENMTEVSTLEDQPKSPDFELWATRSVVAESPVFNTEAGIRHRSDITSTDGHKNFEKGRVSPSKIDIMMPKGILPDLIRLPKSPCFVYGESGNDVELVQQENDKALEPVIELDESEDIDDESEEKADICYSSMEVYSMSENKGKVYDKQELLQANKKESEQQKVVPCKSGEEENLNLEQSYTRYPHVGTEKISDITATPSDIVSLDTIPLNLGEQLDKVLVSESIEKFYEAKELLPLAQHELVTVTFHQADYPQKIKQIRKIDGISSESKLIHDGHHRKEGPCSEMVYVTGTAAQVNVKEIVFHAAKEMKIPDLSIETSFPTIHHDRNIKDFKTVIITDNPSVILVNDIQRLEQQDLKEKEICVSEGLLGTCKNEFDKIVPQDNKERSYLPYAMEKLSHAQVLLKNECVHGMSDVPSEHEEGSSFVNEKQDVEFGVFSHLYDKVQTISGVTKNIRCPNLNLDYYRSVFQPDHINTFVVSEASTEKELTDPFEKKLQAEDIPPEYIHDENFSKSGHEMEVFDKAIITSHSTNSRKIAEQQVLLEGVGSLEEISPSDDPCDIKQEIEFGLESTSQVKLVPGEIEFEDMDIMDVNTKHASATLERTNEVHKTKVISPVRVIERVGSPETSKISVSKTTVTGYSYDCCMEPDLPSEFSKIQDTGTAICKISPSTILLELEPQSVLKEVIVSDSECNNQLSKNLINAGGLRTDDCKSEQGLMISISKQIEKSGKKVECVVEKETAVVDADIDKSKMEFCKQTSSEKMECFDEIERLHVLDRVSDELKSMISSMEYTLTTGLSKDIKMSHILARLEQLEEVVNDTRCSEADESSISILSNVLDTDNTVSSPQTEALLLKEAEEFNGEKIITKEITTASAKMPVILGKEPSTLNLPGGHSPTGEANGVDLPDALTDVEDLLSDGDQSPMLKRKAVLMVPKQEKDALTDTEDMDLSGEEDEYIQEKKYLPTIQDLGLLPEPSKEVINLTEGFARQASPLLSDSENEMDDVEGRHKKNIQRMENLNETELQVPDETDPEGITDTEDMLASGDEIEEASEAVEEDTMPEHYMDQGEGVSNKEKLNAAPPAPKIFVHHDDDSSDDERNKKLKPRRKSKGGLRVEVRDDGTTDVEDLIVSDKGEDLVIACNKEDAKPKKKKQIRRKQAQKTSMSKTLVAPSKEAEDLTDVEVLTGDDEEEALEDDETLLAVPDYDDGPLTDAEDLEASDTENAEDLLAKPVDKQDPSYLPEPHSELIKISEVEEPTREESGDETDEEGFELDDKDDEKPLAPRKKVIHEPLVTVERTALEVEDDVEPTFTDTEDFDIEDKEEKEIIDDFISRVPEEGEIYTLSELEANMGRISKTEMIKDVHAELKQTIKEAEESGLTLQEALEDETLTDVEDLDDDGKPPKPKKMQQREDETDEESVSESDIEEEIRKLPPKKEKRKGGKRLPLAPQISEVRFIETDHGPLSIIVTPDTLENKPEKVPKDQVSNVVFLEQEERECTTDVEELEPSDDEENRRSKALRAPVSAQEPTTDTEDLDIDPSELDRPLSPLPPNIDHNVFSSPKRELIHIKEDKYGVPQVTIRKLGKDELLVSDAEDAGITDTEDIEVSEGEALRIIGAAEESTPDFELPDTGRTEVSTRMINKPQTLQVEAEEEGGSTDIEELPLTRKPKRKSRSQSKLTPVRQGDESHTDVELLSDQDEKGGLKVRVESPDNHTDFEDIDASENEELELPHREDAPTPDVITNAAIKRIITLKEGPDGIVQTEEATVAPARKNLLQVEEESEGVTDVEDMEASGAEDEDHHEYPALDLPDHEPVTVDISEKSRLPQSSNEAKLIKDNLLLPEDNFNNLTDVESLSEGEGNRCASNTDLLSSQPLTYAVEKCTVEELPQYLPTADPKLCINPGIALENDPFCGELTHPLVVEAELEQLYYHAPQEEALRSEMEVAANNGCVVRKRQVVASTCQAREIRRFWCLEHNSPLQQSEINAFAMPVIHQKGFKTILYLEQPNLLDTISISDTLCDASHFQRDQLLDFESSSVDSFDDHLSYRDSDIITVVDRFNQERSSSSFDELPSPNLSSFSSTGLVDSIYSGRSFSSDSQFIEFSQDKSQRPCCFHSSGSSEDLKNESDISLSLSGISVPSCSPEESLPQDIELVSCEAKSNLTLQRNESNTSQPLTEKSEGLLERCEHATLVSHAESEFLINCGLDCCEDISIEIGEDCASLTSSLPILHPETCIREDSYDIRRECIEGSASECLDMLELGPLESITSNYNGNDTSSCLENSSLGHVQRSITEWVVGSSYLNFNRVMGSTDHADPSENKTGKTLTYKTSSEFSSNLFSDRSVQNYETSEYSNQATSGRQKESLMDSPVKQTVLTPRRSGHVISSELIKEHPVIPFEDSGVHEFQASGGLLDSSVVANEREKLGYESDQISLADSVLGMEEEMNEELALGGISNAVTYISSQFSQASEVAKDSGNCSEVMIKNPAIIVPVTLPHDYPRVLSYSKTKEKSHSAKVSIDISKDFEKISKDFGGVKELIDQWEVIVREEKLKSLPASPAVGRKILPPFEDRSGKTSKEVKSGVNMTVLGSSSQELTKSIEPESQISSVIEEVASVCDIIQQFEGRVSRLGHIYAHRPRLPRGAHSPSSSRSPSHRRRVATVKPLCEPPLQEEKKLSFQDVQVEDLQVHTHRELMENPVSAGFVPRVVESLSVAKSSSDVRETIPTASVSNPEGTHEAAHIAEQQPTALSQDQGKIFISLMERQGSFRVMDSCNFEEDSNHSPISLLASSGLPTTGIKAGSGI</sequence>
<proteinExistence type="predicted"/>
<feature type="compositionally biased region" description="Acidic residues" evidence="2">
    <location>
        <begin position="2178"/>
        <end position="2192"/>
    </location>
</feature>
<keyword evidence="4" id="KW-1185">Reference proteome</keyword>
<accession>A0AAN9A6I2</accession>
<feature type="compositionally biased region" description="Basic and acidic residues" evidence="2">
    <location>
        <begin position="2477"/>
        <end position="2510"/>
    </location>
</feature>
<reference evidence="3 4" key="1">
    <citation type="submission" date="2023-11" db="EMBL/GenBank/DDBJ databases">
        <title>Halocaridina rubra genome assembly.</title>
        <authorList>
            <person name="Smith C."/>
        </authorList>
    </citation>
    <scope>NUCLEOTIDE SEQUENCE [LARGE SCALE GENOMIC DNA]</scope>
    <source>
        <strain evidence="3">EP-1</strain>
        <tissue evidence="3">Whole</tissue>
    </source>
</reference>
<evidence type="ECO:0000256" key="1">
    <source>
        <dbReference type="SAM" id="Coils"/>
    </source>
</evidence>
<feature type="region of interest" description="Disordered" evidence="2">
    <location>
        <begin position="1939"/>
        <end position="2080"/>
    </location>
</feature>
<feature type="compositionally biased region" description="Basic and acidic residues" evidence="2">
    <location>
        <begin position="2592"/>
        <end position="2606"/>
    </location>
</feature>
<evidence type="ECO:0000313" key="4">
    <source>
        <dbReference type="Proteomes" id="UP001381693"/>
    </source>
</evidence>
<gene>
    <name evidence="3" type="ORF">SK128_021412</name>
</gene>
<feature type="compositionally biased region" description="Basic and acidic residues" evidence="2">
    <location>
        <begin position="1855"/>
        <end position="1872"/>
    </location>
</feature>
<feature type="compositionally biased region" description="Acidic residues" evidence="2">
    <location>
        <begin position="1972"/>
        <end position="2020"/>
    </location>
</feature>
<dbReference type="Proteomes" id="UP001381693">
    <property type="component" value="Unassembled WGS sequence"/>
</dbReference>
<feature type="compositionally biased region" description="Acidic residues" evidence="2">
    <location>
        <begin position="2207"/>
        <end position="2221"/>
    </location>
</feature>
<feature type="region of interest" description="Disordered" evidence="2">
    <location>
        <begin position="3138"/>
        <end position="3158"/>
    </location>
</feature>
<feature type="compositionally biased region" description="Acidic residues" evidence="2">
    <location>
        <begin position="2511"/>
        <end position="2521"/>
    </location>
</feature>
<feature type="compositionally biased region" description="Basic and acidic residues" evidence="2">
    <location>
        <begin position="2022"/>
        <end position="2031"/>
    </location>
</feature>
<comment type="caution">
    <text evidence="3">The sequence shown here is derived from an EMBL/GenBank/DDBJ whole genome shotgun (WGS) entry which is preliminary data.</text>
</comment>
<feature type="compositionally biased region" description="Polar residues" evidence="2">
    <location>
        <begin position="2427"/>
        <end position="2441"/>
    </location>
</feature>
<feature type="coiled-coil region" evidence="1">
    <location>
        <begin position="459"/>
        <end position="490"/>
    </location>
</feature>
<feature type="compositionally biased region" description="Basic and acidic residues" evidence="2">
    <location>
        <begin position="1883"/>
        <end position="1895"/>
    </location>
</feature>
<feature type="region of interest" description="Disordered" evidence="2">
    <location>
        <begin position="2262"/>
        <end position="2350"/>
    </location>
</feature>
<keyword evidence="1" id="KW-0175">Coiled coil</keyword>
<name>A0AAN9A6I2_HALRR</name>
<feature type="compositionally biased region" description="Acidic residues" evidence="2">
    <location>
        <begin position="2443"/>
        <end position="2455"/>
    </location>
</feature>
<protein>
    <submittedName>
        <fullName evidence="3">Uncharacterized protein</fullName>
    </submittedName>
</protein>
<feature type="compositionally biased region" description="Acidic residues" evidence="2">
    <location>
        <begin position="2056"/>
        <end position="2071"/>
    </location>
</feature>
<feature type="region of interest" description="Disordered" evidence="2">
    <location>
        <begin position="345"/>
        <end position="382"/>
    </location>
</feature>
<feature type="region of interest" description="Disordered" evidence="2">
    <location>
        <begin position="2410"/>
        <end position="2531"/>
    </location>
</feature>
<feature type="compositionally biased region" description="Basic and acidic residues" evidence="2">
    <location>
        <begin position="2267"/>
        <end position="2276"/>
    </location>
</feature>
<feature type="compositionally biased region" description="Polar residues" evidence="2">
    <location>
        <begin position="3138"/>
        <end position="3149"/>
    </location>
</feature>
<feature type="compositionally biased region" description="Basic residues" evidence="2">
    <location>
        <begin position="1943"/>
        <end position="1954"/>
    </location>
</feature>
<evidence type="ECO:0000313" key="3">
    <source>
        <dbReference type="EMBL" id="KAK7076613.1"/>
    </source>
</evidence>
<feature type="region of interest" description="Disordered" evidence="2">
    <location>
        <begin position="2168"/>
        <end position="2243"/>
    </location>
</feature>